<accession>A0A8G1ZJB3</accession>
<reference evidence="2 3" key="1">
    <citation type="submission" date="2019-02" db="EMBL/GenBank/DDBJ databases">
        <authorList>
            <person name="Feng G."/>
        </authorList>
    </citation>
    <scope>NUCLEOTIDE SEQUENCE [LARGE SCALE GENOMIC DNA]</scope>
    <source>
        <strain evidence="2 3">CCTCC AB 2011146</strain>
    </source>
</reference>
<dbReference type="RefSeq" id="WP_129925451.1">
    <property type="nucleotide sequence ID" value="NZ_OZ239429.1"/>
</dbReference>
<evidence type="ECO:0000256" key="1">
    <source>
        <dbReference type="SAM" id="MobiDB-lite"/>
    </source>
</evidence>
<evidence type="ECO:0000313" key="3">
    <source>
        <dbReference type="Proteomes" id="UP000291572"/>
    </source>
</evidence>
<sequence>MSLHLTNNVKEPTTKEGQPFFLETGSEGGRPVHVGDRLAQRRKGTVPSGEAAYMDGIPNRQTLFAILFQKFLGVGR</sequence>
<dbReference type="EMBL" id="SEOO01000002">
    <property type="protein sequence ID" value="RYM14418.1"/>
    <property type="molecule type" value="Genomic_DNA"/>
</dbReference>
<protein>
    <submittedName>
        <fullName evidence="2">Uncharacterized protein</fullName>
    </submittedName>
</protein>
<feature type="compositionally biased region" description="Polar residues" evidence="1">
    <location>
        <begin position="1"/>
        <end position="11"/>
    </location>
</feature>
<organism evidence="2 3">
    <name type="scientific">Sphingobium cupriresistens</name>
    <dbReference type="NCBI Taxonomy" id="1132417"/>
    <lineage>
        <taxon>Bacteria</taxon>
        <taxon>Pseudomonadati</taxon>
        <taxon>Pseudomonadota</taxon>
        <taxon>Alphaproteobacteria</taxon>
        <taxon>Sphingomonadales</taxon>
        <taxon>Sphingomonadaceae</taxon>
        <taxon>Sphingobium</taxon>
    </lineage>
</organism>
<feature type="region of interest" description="Disordered" evidence="1">
    <location>
        <begin position="1"/>
        <end position="33"/>
    </location>
</feature>
<proteinExistence type="predicted"/>
<evidence type="ECO:0000313" key="2">
    <source>
        <dbReference type="EMBL" id="RYM14418.1"/>
    </source>
</evidence>
<dbReference type="Proteomes" id="UP000291572">
    <property type="component" value="Unassembled WGS sequence"/>
</dbReference>
<gene>
    <name evidence="2" type="ORF">EWH12_01285</name>
</gene>
<name>A0A8G1ZJB3_9SPHN</name>
<comment type="caution">
    <text evidence="2">The sequence shown here is derived from an EMBL/GenBank/DDBJ whole genome shotgun (WGS) entry which is preliminary data.</text>
</comment>
<dbReference type="AlphaFoldDB" id="A0A8G1ZJB3"/>